<dbReference type="CDD" id="cd02440">
    <property type="entry name" value="AdoMet_MTases"/>
    <property type="match status" value="1"/>
</dbReference>
<dbReference type="InterPro" id="IPR029063">
    <property type="entry name" value="SAM-dependent_MTases_sf"/>
</dbReference>
<comment type="catalytic activity">
    <reaction evidence="6">
        <text>a 5'-end (N(7)-methyl 5'-triphosphoguanosine)-ribonucleoside in snRNA + S-adenosyl-L-methionine = a 5'-end (N(2),N(7)-dimethyl 5'-triphosphoguanosine)-ribonucleoside in snRNA + S-adenosyl-L-homocysteine + H(+)</text>
        <dbReference type="Rhea" id="RHEA:78471"/>
        <dbReference type="Rhea" id="RHEA-COMP:19085"/>
        <dbReference type="Rhea" id="RHEA-COMP:19087"/>
        <dbReference type="ChEBI" id="CHEBI:15378"/>
        <dbReference type="ChEBI" id="CHEBI:57856"/>
        <dbReference type="ChEBI" id="CHEBI:59789"/>
        <dbReference type="ChEBI" id="CHEBI:156461"/>
        <dbReference type="ChEBI" id="CHEBI:172880"/>
    </reaction>
    <physiologicalReaction direction="left-to-right" evidence="6">
        <dbReference type="Rhea" id="RHEA:78472"/>
    </physiologicalReaction>
</comment>
<reference evidence="9" key="1">
    <citation type="submission" date="2021-01" db="EMBL/GenBank/DDBJ databases">
        <authorList>
            <person name="Bezrukov I."/>
        </authorList>
    </citation>
    <scope>NUCLEOTIDE SEQUENCE</scope>
</reference>
<name>A0A8S1ZSC3_ARAAE</name>
<dbReference type="GO" id="GO:0005634">
    <property type="term" value="C:nucleus"/>
    <property type="evidence" value="ECO:0007669"/>
    <property type="project" value="TreeGrafter"/>
</dbReference>
<evidence type="ECO:0000256" key="3">
    <source>
        <dbReference type="ARBA" id="ARBA00047418"/>
    </source>
</evidence>
<comment type="catalytic activity">
    <reaction evidence="3">
        <text>a 5'-end (N(2),N(7)-dimethyl 5'-triphosphoguanosine)-ribonucleoside in snoRNA + S-adenosyl-L-methionine = a 5'-end (N(2),N(2),N(7)-trimethyl 5'-triphosphoguanosine)-ribonucleoside in snoRNA + S-adenosyl-L-homocysteine + H(+)</text>
        <dbReference type="Rhea" id="RHEA:78507"/>
        <dbReference type="Rhea" id="RHEA-COMP:19088"/>
        <dbReference type="Rhea" id="RHEA-COMP:19090"/>
        <dbReference type="ChEBI" id="CHEBI:15378"/>
        <dbReference type="ChEBI" id="CHEBI:57856"/>
        <dbReference type="ChEBI" id="CHEBI:59789"/>
        <dbReference type="ChEBI" id="CHEBI:167623"/>
        <dbReference type="ChEBI" id="CHEBI:172880"/>
    </reaction>
    <physiologicalReaction direction="left-to-right" evidence="3">
        <dbReference type="Rhea" id="RHEA:78508"/>
    </physiologicalReaction>
</comment>
<dbReference type="InterPro" id="IPR036020">
    <property type="entry name" value="WW_dom_sf"/>
</dbReference>
<dbReference type="AlphaFoldDB" id="A0A8S1ZSC3"/>
<evidence type="ECO:0000256" key="1">
    <source>
        <dbReference type="ARBA" id="ARBA00018517"/>
    </source>
</evidence>
<dbReference type="InterPro" id="IPR001202">
    <property type="entry name" value="WW_dom"/>
</dbReference>
<evidence type="ECO:0000256" key="7">
    <source>
        <dbReference type="ARBA" id="ARBA00049790"/>
    </source>
</evidence>
<dbReference type="PROSITE" id="PS50020">
    <property type="entry name" value="WW_DOMAIN_2"/>
    <property type="match status" value="1"/>
</dbReference>
<keyword evidence="10" id="KW-1185">Reference proteome</keyword>
<dbReference type="Pfam" id="PF00397">
    <property type="entry name" value="WW"/>
    <property type="match status" value="1"/>
</dbReference>
<comment type="catalytic activity">
    <reaction evidence="4">
        <text>a 5'-end (N(7)-methyl 5'-triphosphoguanosine)-ribonucleoside in snoRNA + S-adenosyl-L-methionine = a 5'-end (N(2),N(7)-dimethyl 5'-triphosphoguanosine)-ribonucleoside in snoRNA + S-adenosyl-L-homocysteine + H(+)</text>
        <dbReference type="Rhea" id="RHEA:78475"/>
        <dbReference type="Rhea" id="RHEA-COMP:19086"/>
        <dbReference type="Rhea" id="RHEA-COMP:19088"/>
        <dbReference type="ChEBI" id="CHEBI:15378"/>
        <dbReference type="ChEBI" id="CHEBI:57856"/>
        <dbReference type="ChEBI" id="CHEBI:59789"/>
        <dbReference type="ChEBI" id="CHEBI:156461"/>
        <dbReference type="ChEBI" id="CHEBI:172880"/>
    </reaction>
    <physiologicalReaction direction="left-to-right" evidence="4">
        <dbReference type="Rhea" id="RHEA:78476"/>
    </physiologicalReaction>
</comment>
<evidence type="ECO:0000256" key="2">
    <source>
        <dbReference type="ARBA" id="ARBA00025783"/>
    </source>
</evidence>
<protein>
    <recommendedName>
        <fullName evidence="1">Trimethylguanosine synthase</fullName>
    </recommendedName>
    <alternativeName>
        <fullName evidence="7">Cap-specific guanine-N(2) methyltransferase</fullName>
    </alternativeName>
</protein>
<dbReference type="PANTHER" id="PTHR14741:SF32">
    <property type="entry name" value="TRIMETHYLGUANOSINE SYNTHASE"/>
    <property type="match status" value="1"/>
</dbReference>
<comment type="catalytic activity">
    <reaction evidence="5">
        <text>a 5'-end (N(2),N(7)-dimethyl 5'-triphosphoguanosine)-ribonucleoside in snRNA + S-adenosyl-L-methionine = a 5'-end (N(2),N(2),N(7)-trimethyl 5'-triphosphoguanosine)-ribonucleoside in snRNA + S-adenosyl-L-homocysteine + H(+)</text>
        <dbReference type="Rhea" id="RHEA:78479"/>
        <dbReference type="Rhea" id="RHEA-COMP:19087"/>
        <dbReference type="Rhea" id="RHEA-COMP:19089"/>
        <dbReference type="ChEBI" id="CHEBI:15378"/>
        <dbReference type="ChEBI" id="CHEBI:57856"/>
        <dbReference type="ChEBI" id="CHEBI:59789"/>
        <dbReference type="ChEBI" id="CHEBI:167623"/>
        <dbReference type="ChEBI" id="CHEBI:172880"/>
    </reaction>
    <physiologicalReaction direction="left-to-right" evidence="5">
        <dbReference type="Rhea" id="RHEA:78480"/>
    </physiologicalReaction>
</comment>
<dbReference type="SUPFAM" id="SSF51045">
    <property type="entry name" value="WW domain"/>
    <property type="match status" value="1"/>
</dbReference>
<dbReference type="CDD" id="cd00201">
    <property type="entry name" value="WW"/>
    <property type="match status" value="1"/>
</dbReference>
<dbReference type="EMBL" id="LR999451">
    <property type="protein sequence ID" value="CAE5959495.1"/>
    <property type="molecule type" value="Genomic_DNA"/>
</dbReference>
<accession>A0A8S1ZSC3</accession>
<dbReference type="SMART" id="SM00456">
    <property type="entry name" value="WW"/>
    <property type="match status" value="1"/>
</dbReference>
<proteinExistence type="inferred from homology"/>
<evidence type="ECO:0000256" key="4">
    <source>
        <dbReference type="ARBA" id="ARBA00048740"/>
    </source>
</evidence>
<dbReference type="GO" id="GO:0071164">
    <property type="term" value="F:RNA cap trimethylguanosine synthase activity"/>
    <property type="evidence" value="ECO:0007669"/>
    <property type="project" value="TreeGrafter"/>
</dbReference>
<dbReference type="PROSITE" id="PS01159">
    <property type="entry name" value="WW_DOMAIN_1"/>
    <property type="match status" value="1"/>
</dbReference>
<evidence type="ECO:0000256" key="6">
    <source>
        <dbReference type="ARBA" id="ARBA00049075"/>
    </source>
</evidence>
<dbReference type="SUPFAM" id="SSF53335">
    <property type="entry name" value="S-adenosyl-L-methionine-dependent methyltransferases"/>
    <property type="match status" value="1"/>
</dbReference>
<dbReference type="PANTHER" id="PTHR14741">
    <property type="entry name" value="S-ADENOSYLMETHIONINE-DEPENDENT METHYLTRANSFERASE RELATED"/>
    <property type="match status" value="1"/>
</dbReference>
<dbReference type="FunFam" id="3.40.50.150:FF:000305">
    <property type="entry name" value="S-adenosyl-L-methionine-dependent methyltransferase superfamily protein"/>
    <property type="match status" value="1"/>
</dbReference>
<dbReference type="Pfam" id="PF09445">
    <property type="entry name" value="Methyltransf_15"/>
    <property type="match status" value="1"/>
</dbReference>
<organism evidence="9 10">
    <name type="scientific">Arabidopsis arenosa</name>
    <name type="common">Sand rock-cress</name>
    <name type="synonym">Cardaminopsis arenosa</name>
    <dbReference type="NCBI Taxonomy" id="38785"/>
    <lineage>
        <taxon>Eukaryota</taxon>
        <taxon>Viridiplantae</taxon>
        <taxon>Streptophyta</taxon>
        <taxon>Embryophyta</taxon>
        <taxon>Tracheophyta</taxon>
        <taxon>Spermatophyta</taxon>
        <taxon>Magnoliopsida</taxon>
        <taxon>eudicotyledons</taxon>
        <taxon>Gunneridae</taxon>
        <taxon>Pentapetalae</taxon>
        <taxon>rosids</taxon>
        <taxon>malvids</taxon>
        <taxon>Brassicales</taxon>
        <taxon>Brassicaceae</taxon>
        <taxon>Camelineae</taxon>
        <taxon>Arabidopsis</taxon>
    </lineage>
</organism>
<evidence type="ECO:0000313" key="9">
    <source>
        <dbReference type="EMBL" id="CAE5959495.1"/>
    </source>
</evidence>
<dbReference type="Gene3D" id="3.40.50.150">
    <property type="entry name" value="Vaccinia Virus protein VP39"/>
    <property type="match status" value="1"/>
</dbReference>
<dbReference type="Gene3D" id="2.20.70.10">
    <property type="match status" value="1"/>
</dbReference>
<feature type="domain" description="WW" evidence="8">
    <location>
        <begin position="177"/>
        <end position="211"/>
    </location>
</feature>
<dbReference type="Proteomes" id="UP000682877">
    <property type="component" value="Chromosome 1"/>
</dbReference>
<evidence type="ECO:0000313" key="10">
    <source>
        <dbReference type="Proteomes" id="UP000682877"/>
    </source>
</evidence>
<comment type="similarity">
    <text evidence="2">Belongs to the methyltransferase superfamily. Trimethylguanosine synthase family.</text>
</comment>
<gene>
    <name evidence="9" type="ORF">AARE701A_LOCUS3016</name>
</gene>
<sequence>MGKVTGKVEEEEGEAIEALGSLFKLTQIHLWVDTDTHLVPLSHEHSSVDDTSGITNIRSDEMGLMKEMNDLGLPVSFRASKEWKNRTRGYQKKGIKDRLDDEVNVILQEEEDKDLAVNVVLVSDLKTPEEEVDIPSLEDDCVQVTVVEEENHEVVVERCVLGNGDGDSVLASETRDSHDSSEWKVYWDSFYGRSYFYNVKTQESTWEPPLGMEHLAYSDESHNLNELVIETTEKPHDELFGAGPADDVTTEKAEDLGGVCQRQCEIEALEEVNSSIDTYQETSIGNQSLDITTLDKEGNGAYVVSSVKMANKESRRSRAKKELLNSYTGTGMKGVLEEYSAILGKYWCQRYLLFSRFDEGIKMDEEGWFSVTPELIAKHHATRCNEGIVIDCFTGVGGNAIQFASRSHYVIAIDLDPKKLDLAQHNAAIYGVADKIDFVKGDFFDLAHNLKAGTVFLSPPWGGPDYLKVSTYDMKTMLRPRDGEALFKAAMNIASTIIMFLPRNVDINQLAELALLTSPPWSLEAKKNYLNGKLKAITAYYSYIGISNSLVAGGSRDCGVDKGGGSSCDCDVSKGGGVSHDCGVGKGAGGNRDCGKSCDGDGHGRGDGCGSTPVVVVVVTVAMCND</sequence>
<dbReference type="InterPro" id="IPR019012">
    <property type="entry name" value="RNA_cap_Gua-N2-MeTrfase"/>
</dbReference>
<evidence type="ECO:0000259" key="8">
    <source>
        <dbReference type="PROSITE" id="PS50020"/>
    </source>
</evidence>
<evidence type="ECO:0000256" key="5">
    <source>
        <dbReference type="ARBA" id="ARBA00048763"/>
    </source>
</evidence>